<proteinExistence type="predicted"/>
<keyword evidence="3" id="KW-1185">Reference proteome</keyword>
<dbReference type="Proteomes" id="UP001341245">
    <property type="component" value="Unassembled WGS sequence"/>
</dbReference>
<name>A0ABR0TC44_AURPU</name>
<organism evidence="2 3">
    <name type="scientific">Aureobasidium pullulans</name>
    <name type="common">Black yeast</name>
    <name type="synonym">Pullularia pullulans</name>
    <dbReference type="NCBI Taxonomy" id="5580"/>
    <lineage>
        <taxon>Eukaryota</taxon>
        <taxon>Fungi</taxon>
        <taxon>Dikarya</taxon>
        <taxon>Ascomycota</taxon>
        <taxon>Pezizomycotina</taxon>
        <taxon>Dothideomycetes</taxon>
        <taxon>Dothideomycetidae</taxon>
        <taxon>Dothideales</taxon>
        <taxon>Saccotheciaceae</taxon>
        <taxon>Aureobasidium</taxon>
    </lineage>
</organism>
<dbReference type="InterPro" id="IPR039970">
    <property type="entry name" value="TF_Grauzone"/>
</dbReference>
<evidence type="ECO:0000313" key="3">
    <source>
        <dbReference type="Proteomes" id="UP001341245"/>
    </source>
</evidence>
<evidence type="ECO:0000313" key="2">
    <source>
        <dbReference type="EMBL" id="KAK6002013.1"/>
    </source>
</evidence>
<reference evidence="2 3" key="1">
    <citation type="submission" date="2023-11" db="EMBL/GenBank/DDBJ databases">
        <title>Draft genome sequence and annotation of the polyextremotolerant black yeast-like fungus Aureobasidium pullulans NRRL 62042.</title>
        <authorList>
            <person name="Dielentheis-Frenken M.R.E."/>
            <person name="Wibberg D."/>
            <person name="Blank L.M."/>
            <person name="Tiso T."/>
        </authorList>
    </citation>
    <scope>NUCLEOTIDE SEQUENCE [LARGE SCALE GENOMIC DNA]</scope>
    <source>
        <strain evidence="2 3">NRRL 62042</strain>
    </source>
</reference>
<dbReference type="PANTHER" id="PTHR23225:SF2">
    <property type="entry name" value="AT09679P-RELATED"/>
    <property type="match status" value="1"/>
</dbReference>
<dbReference type="PANTHER" id="PTHR23225">
    <property type="entry name" value="ZINC FINGER PROTEIN"/>
    <property type="match status" value="1"/>
</dbReference>
<accession>A0ABR0TC44</accession>
<comment type="caution">
    <text evidence="2">The sequence shown here is derived from an EMBL/GenBank/DDBJ whole genome shotgun (WGS) entry which is preliminary data.</text>
</comment>
<protein>
    <recommendedName>
        <fullName evidence="4">C2H2-type domain-containing protein</fullName>
    </recommendedName>
</protein>
<feature type="region of interest" description="Disordered" evidence="1">
    <location>
        <begin position="164"/>
        <end position="189"/>
    </location>
</feature>
<evidence type="ECO:0000256" key="1">
    <source>
        <dbReference type="SAM" id="MobiDB-lite"/>
    </source>
</evidence>
<evidence type="ECO:0008006" key="4">
    <source>
        <dbReference type="Google" id="ProtNLM"/>
    </source>
</evidence>
<sequence length="415" mass="46902">MDTTTQSKFIGFGVEDTCYPALVVDDCTEAPSIQDSAYSSPRASSSWLSSEGTSDGFSGTWSSPAPSLVYSPSPQPAEYHNHYLNWSQANSRQSHQQHFTSLHQAQCQPEVSEYYQQEPICQSYYPVKYFQPQALGEQGPDIFGVGEWTAPEYLHDLSEQNIESLPTPSSTVAPIIVSSDGSPGHRKDTLIKQEEPPKYRHICANVSLRKQQANRLKTAYPCPFLPYGCPASFSSKNEWKRHLNTQHLSLSTYRCNLCVPKPCSSSSVQQSNDFNRKDLFIQHLRRMHCENSSELILTTFNNKTARYSCVTIPNTPASLAEQADRCHVQPPSPPASTQCLFCCTTFSGPQAWLQRTEHISRHFERLRRDGQEVPKVQEWRRDIELERWCLEIGVLVLHRGKDGIGRVRVKSGRKA</sequence>
<dbReference type="Gene3D" id="3.30.160.60">
    <property type="entry name" value="Classic Zinc Finger"/>
    <property type="match status" value="1"/>
</dbReference>
<dbReference type="EMBL" id="JASGXD010000013">
    <property type="protein sequence ID" value="KAK6002013.1"/>
    <property type="molecule type" value="Genomic_DNA"/>
</dbReference>
<gene>
    <name evidence="2" type="ORF">QM012_002503</name>
</gene>